<reference evidence="2" key="1">
    <citation type="journal article" date="2020" name="mSystems">
        <title>Genome- and Community-Level Interaction Insights into Carbon Utilization and Element Cycling Functions of Hydrothermarchaeota in Hydrothermal Sediment.</title>
        <authorList>
            <person name="Zhou Z."/>
            <person name="Liu Y."/>
            <person name="Xu W."/>
            <person name="Pan J."/>
            <person name="Luo Z.H."/>
            <person name="Li M."/>
        </authorList>
    </citation>
    <scope>NUCLEOTIDE SEQUENCE [LARGE SCALE GENOMIC DNA]</scope>
    <source>
        <strain evidence="2">HyVt-92</strain>
    </source>
</reference>
<protein>
    <submittedName>
        <fullName evidence="2">DUF4340 domain-containing protein</fullName>
    </submittedName>
</protein>
<sequence length="221" mass="25936">WGIKNVKVESFLPANSFKKIEITQKPEIAFCLWEEEKIHKLNIFASKEGKIFGTSSLQKYPFVLKKEIKDKLFTMAKISELRDRHLLNFNPLEIEKIEIRHKKNLIVLEKKKRRWKIKAPFEKLADNPKIWKVLFSIKDLEFKKVIKEKLDNPLKYGFQSPLLEIALWEKGGEKPGIIKFGSLKDEKSVFVTSSLRQGVYLVDSDFLAQIPEKASDVEYRR</sequence>
<comment type="caution">
    <text evidence="2">The sequence shown here is derived from an EMBL/GenBank/DDBJ whole genome shotgun (WGS) entry which is preliminary data.</text>
</comment>
<feature type="domain" description="DUF4340" evidence="1">
    <location>
        <begin position="3"/>
        <end position="161"/>
    </location>
</feature>
<proteinExistence type="predicted"/>
<evidence type="ECO:0000313" key="2">
    <source>
        <dbReference type="EMBL" id="HHF98680.1"/>
    </source>
</evidence>
<dbReference type="InterPro" id="IPR025641">
    <property type="entry name" value="DUF4340"/>
</dbReference>
<gene>
    <name evidence="2" type="ORF">ENL39_04255</name>
</gene>
<evidence type="ECO:0000259" key="1">
    <source>
        <dbReference type="Pfam" id="PF14238"/>
    </source>
</evidence>
<feature type="non-terminal residue" evidence="2">
    <location>
        <position position="1"/>
    </location>
</feature>
<accession>A0A7V5HZ98</accession>
<organism evidence="2">
    <name type="scientific">Aerophobetes bacterium</name>
    <dbReference type="NCBI Taxonomy" id="2030807"/>
    <lineage>
        <taxon>Bacteria</taxon>
        <taxon>Candidatus Aerophobota</taxon>
    </lineage>
</organism>
<dbReference type="AlphaFoldDB" id="A0A7V5HZ98"/>
<dbReference type="Pfam" id="PF14238">
    <property type="entry name" value="DUF4340"/>
    <property type="match status" value="1"/>
</dbReference>
<dbReference type="EMBL" id="DRTT01000117">
    <property type="protein sequence ID" value="HHF98680.1"/>
    <property type="molecule type" value="Genomic_DNA"/>
</dbReference>
<name>A0A7V5HZ98_UNCAE</name>
<dbReference type="Proteomes" id="UP000886070">
    <property type="component" value="Unassembled WGS sequence"/>
</dbReference>